<dbReference type="InterPro" id="IPR046431">
    <property type="entry name" value="FAF_dom"/>
</dbReference>
<name>A0A7J6VXM3_THATH</name>
<dbReference type="AlphaFoldDB" id="A0A7J6VXM3"/>
<gene>
    <name evidence="4" type="ORF">FRX31_021476</name>
</gene>
<evidence type="ECO:0000313" key="5">
    <source>
        <dbReference type="Proteomes" id="UP000554482"/>
    </source>
</evidence>
<comment type="similarity">
    <text evidence="1">Belongs to the fantastic four family.</text>
</comment>
<keyword evidence="5" id="KW-1185">Reference proteome</keyword>
<comment type="caution">
    <text evidence="4">The sequence shown here is derived from an EMBL/GenBank/DDBJ whole genome shotgun (WGS) entry which is preliminary data.</text>
</comment>
<evidence type="ECO:0000256" key="1">
    <source>
        <dbReference type="ARBA" id="ARBA00008690"/>
    </source>
</evidence>
<evidence type="ECO:0000313" key="4">
    <source>
        <dbReference type="EMBL" id="KAF5188940.1"/>
    </source>
</evidence>
<sequence>MSTTTVCRVGLQSCLEPKIVEPLTLHLTLVSPKPNSPQSIIDAPPLSDLESDNEEREVHEYMENINNKKDITSSSNGGWSFIESLTKDANEDKETTPYVHPLDKRSMSTLTNKSLELCTESLGSETGSDISDENDLYSSSSSSDDSESRKFQLPIRERSRFSRLLHKKAAIRPSFPPPLTSISGSDYVQFTPHREGGRLVIKAVTIATAPTCFEAERSNGRLRLHFKTMYITVVWRSIWEGID</sequence>
<dbReference type="InterPro" id="IPR021410">
    <property type="entry name" value="FAF"/>
</dbReference>
<dbReference type="PANTHER" id="PTHR33155:SF8">
    <property type="entry name" value="PROTEIN FANTASTIC FOUR 1"/>
    <property type="match status" value="1"/>
</dbReference>
<dbReference type="PANTHER" id="PTHR33155">
    <property type="entry name" value="FANTASTIC FOUR-LIKE PROTEIN (DUF3049)"/>
    <property type="match status" value="1"/>
</dbReference>
<dbReference type="Proteomes" id="UP000554482">
    <property type="component" value="Unassembled WGS sequence"/>
</dbReference>
<accession>A0A7J6VXM3</accession>
<proteinExistence type="inferred from homology"/>
<evidence type="ECO:0000256" key="2">
    <source>
        <dbReference type="SAM" id="MobiDB-lite"/>
    </source>
</evidence>
<dbReference type="Pfam" id="PF11250">
    <property type="entry name" value="FAF"/>
    <property type="match status" value="1"/>
</dbReference>
<feature type="domain" description="FAF" evidence="3">
    <location>
        <begin position="174"/>
        <end position="226"/>
    </location>
</feature>
<reference evidence="4 5" key="1">
    <citation type="submission" date="2020-06" db="EMBL/GenBank/DDBJ databases">
        <title>Transcriptomic and genomic resources for Thalictrum thalictroides and T. hernandezii: Facilitating candidate gene discovery in an emerging model plant lineage.</title>
        <authorList>
            <person name="Arias T."/>
            <person name="Riano-Pachon D.M."/>
            <person name="Di Stilio V.S."/>
        </authorList>
    </citation>
    <scope>NUCLEOTIDE SEQUENCE [LARGE SCALE GENOMIC DNA]</scope>
    <source>
        <strain evidence="5">cv. WT478/WT964</strain>
        <tissue evidence="4">Leaves</tissue>
    </source>
</reference>
<feature type="region of interest" description="Disordered" evidence="2">
    <location>
        <begin position="122"/>
        <end position="152"/>
    </location>
</feature>
<protein>
    <submittedName>
        <fullName evidence="4">Fantastic four</fullName>
    </submittedName>
</protein>
<dbReference type="OrthoDB" id="1916983at2759"/>
<organism evidence="4 5">
    <name type="scientific">Thalictrum thalictroides</name>
    <name type="common">Rue-anemone</name>
    <name type="synonym">Anemone thalictroides</name>
    <dbReference type="NCBI Taxonomy" id="46969"/>
    <lineage>
        <taxon>Eukaryota</taxon>
        <taxon>Viridiplantae</taxon>
        <taxon>Streptophyta</taxon>
        <taxon>Embryophyta</taxon>
        <taxon>Tracheophyta</taxon>
        <taxon>Spermatophyta</taxon>
        <taxon>Magnoliopsida</taxon>
        <taxon>Ranunculales</taxon>
        <taxon>Ranunculaceae</taxon>
        <taxon>Thalictroideae</taxon>
        <taxon>Thalictrum</taxon>
    </lineage>
</organism>
<evidence type="ECO:0000259" key="3">
    <source>
        <dbReference type="Pfam" id="PF11250"/>
    </source>
</evidence>
<dbReference type="EMBL" id="JABWDY010026142">
    <property type="protein sequence ID" value="KAF5188940.1"/>
    <property type="molecule type" value="Genomic_DNA"/>
</dbReference>